<dbReference type="GO" id="GO:0030246">
    <property type="term" value="F:carbohydrate binding"/>
    <property type="evidence" value="ECO:0007669"/>
    <property type="project" value="InterPro"/>
</dbReference>
<dbReference type="Pfam" id="PF13620">
    <property type="entry name" value="CarboxypepD_reg"/>
    <property type="match status" value="3"/>
</dbReference>
<dbReference type="EC" id="3.2.1.1" evidence="3"/>
<evidence type="ECO:0000313" key="9">
    <source>
        <dbReference type="Proteomes" id="UP000649753"/>
    </source>
</evidence>
<protein>
    <recommendedName>
        <fullName evidence="3">alpha-amylase</fullName>
        <ecNumber evidence="3">3.2.1.1</ecNumber>
    </recommendedName>
    <alternativeName>
        <fullName evidence="6">1,4-alpha-D-glucan glucanohydrolase</fullName>
    </alternativeName>
</protein>
<evidence type="ECO:0000256" key="1">
    <source>
        <dbReference type="ARBA" id="ARBA00000548"/>
    </source>
</evidence>
<dbReference type="GO" id="GO:0004556">
    <property type="term" value="F:alpha-amylase activity"/>
    <property type="evidence" value="ECO:0007669"/>
    <property type="project" value="UniProtKB-EC"/>
</dbReference>
<keyword evidence="5 7" id="KW-0732">Signal</keyword>
<dbReference type="Proteomes" id="UP000649753">
    <property type="component" value="Unassembled WGS sequence"/>
</dbReference>
<feature type="signal peptide" evidence="7">
    <location>
        <begin position="1"/>
        <end position="29"/>
    </location>
</feature>
<feature type="chain" id="PRO_5038124021" description="alpha-amylase" evidence="7">
    <location>
        <begin position="30"/>
        <end position="692"/>
    </location>
</feature>
<evidence type="ECO:0000313" key="8">
    <source>
        <dbReference type="EMBL" id="MBE1489909.1"/>
    </source>
</evidence>
<gene>
    <name evidence="8" type="ORF">H4W31_005547</name>
</gene>
<evidence type="ECO:0000256" key="6">
    <source>
        <dbReference type="ARBA" id="ARBA00030238"/>
    </source>
</evidence>
<keyword evidence="4" id="KW-0964">Secreted</keyword>
<dbReference type="SUPFAM" id="SSF49452">
    <property type="entry name" value="Starch-binding domain-like"/>
    <property type="match status" value="3"/>
</dbReference>
<organism evidence="8 9">
    <name type="scientific">Plantactinospora soyae</name>
    <dbReference type="NCBI Taxonomy" id="1544732"/>
    <lineage>
        <taxon>Bacteria</taxon>
        <taxon>Bacillati</taxon>
        <taxon>Actinomycetota</taxon>
        <taxon>Actinomycetes</taxon>
        <taxon>Micromonosporales</taxon>
        <taxon>Micromonosporaceae</taxon>
        <taxon>Plantactinospora</taxon>
    </lineage>
</organism>
<dbReference type="InterPro" id="IPR008969">
    <property type="entry name" value="CarboxyPept-like_regulatory"/>
</dbReference>
<dbReference type="InterPro" id="IPR013783">
    <property type="entry name" value="Ig-like_fold"/>
</dbReference>
<reference evidence="8" key="1">
    <citation type="submission" date="2020-10" db="EMBL/GenBank/DDBJ databases">
        <title>Sequencing the genomes of 1000 actinobacteria strains.</title>
        <authorList>
            <person name="Klenk H.-P."/>
        </authorList>
    </citation>
    <scope>NUCLEOTIDE SEQUENCE</scope>
    <source>
        <strain evidence="8">DSM 46832</strain>
    </source>
</reference>
<dbReference type="GO" id="GO:0005975">
    <property type="term" value="P:carbohydrate metabolic process"/>
    <property type="evidence" value="ECO:0007669"/>
    <property type="project" value="UniProtKB-ARBA"/>
</dbReference>
<evidence type="ECO:0000256" key="4">
    <source>
        <dbReference type="ARBA" id="ARBA00022525"/>
    </source>
</evidence>
<dbReference type="Gene3D" id="2.60.40.10">
    <property type="entry name" value="Immunoglobulins"/>
    <property type="match status" value="1"/>
</dbReference>
<name>A0A927M8H2_9ACTN</name>
<dbReference type="InterPro" id="IPR013784">
    <property type="entry name" value="Carb-bd-like_fold"/>
</dbReference>
<comment type="caution">
    <text evidence="8">The sequence shown here is derived from an EMBL/GenBank/DDBJ whole genome shotgun (WGS) entry which is preliminary data.</text>
</comment>
<dbReference type="SUPFAM" id="SSF49464">
    <property type="entry name" value="Carboxypeptidase regulatory domain-like"/>
    <property type="match status" value="1"/>
</dbReference>
<dbReference type="AlphaFoldDB" id="A0A927M8H2"/>
<accession>A0A927M8H2</accession>
<dbReference type="EMBL" id="JADBEB010000001">
    <property type="protein sequence ID" value="MBE1489909.1"/>
    <property type="molecule type" value="Genomic_DNA"/>
</dbReference>
<comment type="similarity">
    <text evidence="2">Belongs to the serine-aspartate repeat-containing protein (SDr) family.</text>
</comment>
<evidence type="ECO:0000256" key="2">
    <source>
        <dbReference type="ARBA" id="ARBA00007257"/>
    </source>
</evidence>
<dbReference type="Gene3D" id="2.60.40.1120">
    <property type="entry name" value="Carboxypeptidase-like, regulatory domain"/>
    <property type="match status" value="3"/>
</dbReference>
<dbReference type="PANTHER" id="PTHR36108">
    <property type="entry name" value="COLOSSIN-B-RELATED"/>
    <property type="match status" value="1"/>
</dbReference>
<evidence type="ECO:0000256" key="7">
    <source>
        <dbReference type="SAM" id="SignalP"/>
    </source>
</evidence>
<dbReference type="RefSeq" id="WP_192769290.1">
    <property type="nucleotide sequence ID" value="NZ_JADBEB010000001.1"/>
</dbReference>
<evidence type="ECO:0000256" key="3">
    <source>
        <dbReference type="ARBA" id="ARBA00012595"/>
    </source>
</evidence>
<keyword evidence="8" id="KW-0378">Hydrolase</keyword>
<evidence type="ECO:0000256" key="5">
    <source>
        <dbReference type="ARBA" id="ARBA00022729"/>
    </source>
</evidence>
<keyword evidence="9" id="KW-1185">Reference proteome</keyword>
<dbReference type="PANTHER" id="PTHR36108:SF13">
    <property type="entry name" value="COLOSSIN-B-RELATED"/>
    <property type="match status" value="1"/>
</dbReference>
<proteinExistence type="inferred from homology"/>
<comment type="catalytic activity">
    <reaction evidence="1">
        <text>Endohydrolysis of (1-&gt;4)-alpha-D-glucosidic linkages in polysaccharides containing three or more (1-&gt;4)-alpha-linked D-glucose units.</text>
        <dbReference type="EC" id="3.2.1.1"/>
    </reaction>
</comment>
<sequence>MTFVRLRRAALSGAVLGALVLSAAPPALAAAPTGSITGQVTTAAGQPAADTTVALYSGGENLRDFIGTTVTEPDGSYRFGGLKTAPYVLSFTPSGGPEQFYHRKSDLGAADDIAVTDGVATTVDEQLLASGTITGQIRDAAGTGVPDLLLSFTRHDESGFSYRLTDADGRYTVAVLPGTYTVSFRPLADSNQQQFVPGRLDEEEAKRFEVPADGEVVADDTVLGTGSLAGRLSTAAGTPAVGADVSLYSFRGNPAGNASTDSAGDFNITGLLAGSYQLSYYHGGLSQYYKGKLAPEQADPVVVTAGEETRVSDSLLATGSVRITAVDAVTGSIIGRFCVEDWCSNGTGRVTIPNRPTVPQQFRVYTDSPTYLMTDTEWITPVPNQTVNITVALHRAARVTATVLDRETRLPLRGVCVTALSVRDPRLPDGHGDCSNSAGVMTLGALKAGSYHLFADPIDDRSYGRQWVGPSGGTGDQRSAATVVAVAGTTVAGPTVLLDRAGAIGGRVTNETGAPVADVRVNLLGYQPGSGPPDDIVTDSDGRYEVTGLGPYAWPLLFQQDGFGQWSGGVANRHDATPVTVTAGGTSGYDLALRPGIELRGTVRSQDGRPLGGGHLMVHNTGTGDIISFTSIGNGAFSLPVLPNQSVQLSYGISDGGRYLSGPYVPCSGTEPAVFALPETGPFTIDMVICTR</sequence>